<protein>
    <submittedName>
        <fullName evidence="1">Uncharacterized protein</fullName>
    </submittedName>
</protein>
<dbReference type="RefSeq" id="WP_030479450.1">
    <property type="nucleotide sequence ID" value="NZ_FWYC01000021.1"/>
</dbReference>
<dbReference type="Proteomes" id="UP000192840">
    <property type="component" value="Unassembled WGS sequence"/>
</dbReference>
<organism evidence="1 2">
    <name type="scientific">Lentzea albidocapillata</name>
    <dbReference type="NCBI Taxonomy" id="40571"/>
    <lineage>
        <taxon>Bacteria</taxon>
        <taxon>Bacillati</taxon>
        <taxon>Actinomycetota</taxon>
        <taxon>Actinomycetes</taxon>
        <taxon>Pseudonocardiales</taxon>
        <taxon>Pseudonocardiaceae</taxon>
        <taxon>Lentzea</taxon>
    </lineage>
</organism>
<dbReference type="STRING" id="40571.SAMN05660733_07585"/>
<keyword evidence="2" id="KW-1185">Reference proteome</keyword>
<dbReference type="EMBL" id="FWYC01000021">
    <property type="protein sequence ID" value="SMD24112.1"/>
    <property type="molecule type" value="Genomic_DNA"/>
</dbReference>
<proteinExistence type="predicted"/>
<reference evidence="2" key="1">
    <citation type="submission" date="2017-04" db="EMBL/GenBank/DDBJ databases">
        <authorList>
            <person name="Varghese N."/>
            <person name="Submissions S."/>
        </authorList>
    </citation>
    <scope>NUCLEOTIDE SEQUENCE [LARGE SCALE GENOMIC DNA]</scope>
    <source>
        <strain evidence="2">DSM 44073</strain>
    </source>
</reference>
<evidence type="ECO:0000313" key="2">
    <source>
        <dbReference type="Proteomes" id="UP000192840"/>
    </source>
</evidence>
<evidence type="ECO:0000313" key="1">
    <source>
        <dbReference type="EMBL" id="SMD24112.1"/>
    </source>
</evidence>
<sequence length="105" mass="11705">MTLVNKALALYHRTRAQYLQLTSPSRFPADHNHLARPLAVTFPLHRSPTSPRRRRRPLNTALRHLLAASFPPRPAPLVPLVAPAAAAPHVVQRQCRMCAATVQQP</sequence>
<dbReference type="AlphaFoldDB" id="A0A1W2FQW9"/>
<gene>
    <name evidence="1" type="ORF">SAMN05660733_07585</name>
</gene>
<dbReference type="OrthoDB" id="10008404at2"/>
<accession>A0A1W2FQW9</accession>
<name>A0A1W2FQW9_9PSEU</name>